<name>A0A2A2KU51_9BILA</name>
<dbReference type="OrthoDB" id="4713066at2759"/>
<dbReference type="SMART" id="SM00714">
    <property type="entry name" value="LITAF"/>
    <property type="match status" value="1"/>
</dbReference>
<dbReference type="GO" id="GO:0031902">
    <property type="term" value="C:late endosome membrane"/>
    <property type="evidence" value="ECO:0007669"/>
    <property type="project" value="UniProtKB-SubCell"/>
</dbReference>
<dbReference type="PANTHER" id="PTHR23292:SF6">
    <property type="entry name" value="FI16602P1-RELATED"/>
    <property type="match status" value="1"/>
</dbReference>
<evidence type="ECO:0000256" key="7">
    <source>
        <dbReference type="ARBA" id="ARBA00023136"/>
    </source>
</evidence>
<dbReference type="Pfam" id="PF10601">
    <property type="entry name" value="zf-LITAF-like"/>
    <property type="match status" value="1"/>
</dbReference>
<dbReference type="EMBL" id="LIAE01007695">
    <property type="protein sequence ID" value="PAV77485.1"/>
    <property type="molecule type" value="Genomic_DNA"/>
</dbReference>
<dbReference type="PANTHER" id="PTHR23292">
    <property type="entry name" value="LIPOPOLYSACCHARIDE-INDUCED TUMOR NECROSIS FACTOR-ALPHA FACTOR"/>
    <property type="match status" value="1"/>
</dbReference>
<evidence type="ECO:0000256" key="6">
    <source>
        <dbReference type="ARBA" id="ARBA00022833"/>
    </source>
</evidence>
<reference evidence="11 12" key="1">
    <citation type="journal article" date="2017" name="Curr. Biol.">
        <title>Genome architecture and evolution of a unichromosomal asexual nematode.</title>
        <authorList>
            <person name="Fradin H."/>
            <person name="Zegar C."/>
            <person name="Gutwein M."/>
            <person name="Lucas J."/>
            <person name="Kovtun M."/>
            <person name="Corcoran D."/>
            <person name="Baugh L.R."/>
            <person name="Kiontke K."/>
            <person name="Gunsalus K."/>
            <person name="Fitch D.H."/>
            <person name="Piano F."/>
        </authorList>
    </citation>
    <scope>NUCLEOTIDE SEQUENCE [LARGE SCALE GENOMIC DNA]</scope>
    <source>
        <strain evidence="11">PF1309</strain>
    </source>
</reference>
<gene>
    <name evidence="11" type="ORF">WR25_02532</name>
</gene>
<keyword evidence="9" id="KW-0812">Transmembrane</keyword>
<feature type="transmembrane region" description="Helical" evidence="9">
    <location>
        <begin position="104"/>
        <end position="127"/>
    </location>
</feature>
<comment type="subcellular location">
    <subcellularLocation>
        <location evidence="2">Endosome membrane</location>
        <topology evidence="2">Peripheral membrane protein</topology>
    </subcellularLocation>
    <subcellularLocation>
        <location evidence="1">Late endosome membrane</location>
    </subcellularLocation>
    <subcellularLocation>
        <location evidence="3">Lysosome membrane</location>
        <topology evidence="3">Peripheral membrane protein</topology>
        <orientation evidence="3">Cytoplasmic side</orientation>
    </subcellularLocation>
</comment>
<evidence type="ECO:0000313" key="11">
    <source>
        <dbReference type="EMBL" id="PAV77485.1"/>
    </source>
</evidence>
<dbReference type="InterPro" id="IPR037519">
    <property type="entry name" value="LITAF_fam"/>
</dbReference>
<dbReference type="PROSITE" id="PS51837">
    <property type="entry name" value="LITAF"/>
    <property type="match status" value="1"/>
</dbReference>
<keyword evidence="12" id="KW-1185">Reference proteome</keyword>
<dbReference type="Proteomes" id="UP000218231">
    <property type="component" value="Unassembled WGS sequence"/>
</dbReference>
<dbReference type="STRING" id="2018661.A0A2A2KU51"/>
<keyword evidence="7 9" id="KW-0472">Membrane</keyword>
<evidence type="ECO:0000259" key="10">
    <source>
        <dbReference type="PROSITE" id="PS51837"/>
    </source>
</evidence>
<keyword evidence="9" id="KW-1133">Transmembrane helix</keyword>
<evidence type="ECO:0000256" key="2">
    <source>
        <dbReference type="ARBA" id="ARBA00004481"/>
    </source>
</evidence>
<evidence type="ECO:0000256" key="4">
    <source>
        <dbReference type="ARBA" id="ARBA00005975"/>
    </source>
</evidence>
<feature type="compositionally biased region" description="Polar residues" evidence="8">
    <location>
        <begin position="23"/>
        <end position="53"/>
    </location>
</feature>
<comment type="similarity">
    <text evidence="4">Belongs to the CDIP1/LITAF family.</text>
</comment>
<dbReference type="InterPro" id="IPR006629">
    <property type="entry name" value="LITAF"/>
</dbReference>
<organism evidence="11 12">
    <name type="scientific">Diploscapter pachys</name>
    <dbReference type="NCBI Taxonomy" id="2018661"/>
    <lineage>
        <taxon>Eukaryota</taxon>
        <taxon>Metazoa</taxon>
        <taxon>Ecdysozoa</taxon>
        <taxon>Nematoda</taxon>
        <taxon>Chromadorea</taxon>
        <taxon>Rhabditida</taxon>
        <taxon>Rhabditina</taxon>
        <taxon>Rhabditomorpha</taxon>
        <taxon>Rhabditoidea</taxon>
        <taxon>Rhabditidae</taxon>
        <taxon>Diploscapter</taxon>
    </lineage>
</organism>
<dbReference type="AlphaFoldDB" id="A0A2A2KU51"/>
<evidence type="ECO:0000256" key="8">
    <source>
        <dbReference type="SAM" id="MobiDB-lite"/>
    </source>
</evidence>
<evidence type="ECO:0000256" key="9">
    <source>
        <dbReference type="SAM" id="Phobius"/>
    </source>
</evidence>
<comment type="caution">
    <text evidence="11">The sequence shown here is derived from an EMBL/GenBank/DDBJ whole genome shotgun (WGS) entry which is preliminary data.</text>
</comment>
<sequence length="157" mass="17692">MADPLSAKAAEADRPPPAYEETFSGSGQTNASESASVDIPTSNGQNYDQQNDSNWNRETNVNNNNTHNIFVRPRHSKYGPYPLEMDCPYCQCHIVSHIDRVAGLLPWILFGICAVLGFVFILLPWFFCCLPFCLDQCLDVIHSCPVCKRHLGRFNRI</sequence>
<evidence type="ECO:0000256" key="5">
    <source>
        <dbReference type="ARBA" id="ARBA00022723"/>
    </source>
</evidence>
<dbReference type="GO" id="GO:0008270">
    <property type="term" value="F:zinc ion binding"/>
    <property type="evidence" value="ECO:0007669"/>
    <property type="project" value="TreeGrafter"/>
</dbReference>
<proteinExistence type="inferred from homology"/>
<accession>A0A2A2KU51</accession>
<feature type="domain" description="LITAF" evidence="10">
    <location>
        <begin position="66"/>
        <end position="156"/>
    </location>
</feature>
<keyword evidence="5" id="KW-0479">Metal-binding</keyword>
<feature type="region of interest" description="Disordered" evidence="8">
    <location>
        <begin position="1"/>
        <end position="59"/>
    </location>
</feature>
<evidence type="ECO:0000256" key="1">
    <source>
        <dbReference type="ARBA" id="ARBA00004414"/>
    </source>
</evidence>
<evidence type="ECO:0000313" key="12">
    <source>
        <dbReference type="Proteomes" id="UP000218231"/>
    </source>
</evidence>
<keyword evidence="6" id="KW-0862">Zinc</keyword>
<dbReference type="GO" id="GO:0005765">
    <property type="term" value="C:lysosomal membrane"/>
    <property type="evidence" value="ECO:0007669"/>
    <property type="project" value="UniProtKB-SubCell"/>
</dbReference>
<protein>
    <recommendedName>
        <fullName evidence="10">LITAF domain-containing protein</fullName>
    </recommendedName>
</protein>
<evidence type="ECO:0000256" key="3">
    <source>
        <dbReference type="ARBA" id="ARBA00004630"/>
    </source>
</evidence>